<dbReference type="PANTHER" id="PTHR11972:SF69">
    <property type="entry name" value="FERRIC REDUCTION OXIDASE 6-RELATED"/>
    <property type="match status" value="1"/>
</dbReference>
<keyword evidence="4" id="KW-0560">Oxidoreductase</keyword>
<feature type="transmembrane region" description="Helical" evidence="6">
    <location>
        <begin position="303"/>
        <end position="320"/>
    </location>
</feature>
<evidence type="ECO:0000313" key="8">
    <source>
        <dbReference type="EMBL" id="KAG0586538.1"/>
    </source>
</evidence>
<feature type="transmembrane region" description="Helical" evidence="6">
    <location>
        <begin position="641"/>
        <end position="663"/>
    </location>
</feature>
<keyword evidence="2 6" id="KW-0812">Transmembrane</keyword>
<dbReference type="InterPro" id="IPR017927">
    <property type="entry name" value="FAD-bd_FR_type"/>
</dbReference>
<dbReference type="PROSITE" id="PS51384">
    <property type="entry name" value="FAD_FR"/>
    <property type="match status" value="1"/>
</dbReference>
<feature type="transmembrane region" description="Helical" evidence="6">
    <location>
        <begin position="136"/>
        <end position="164"/>
    </location>
</feature>
<comment type="subcellular location">
    <subcellularLocation>
        <location evidence="1">Membrane</location>
        <topology evidence="1">Multi-pass membrane protein</topology>
    </subcellularLocation>
</comment>
<sequence>MSSHEASRADFGTGVDQSAAAFKRDGAVPLPVRIAKAALWVASWGVTIWWFSLFFRLPSDEGKAWKREVAAEVGLSPFWGKYATNYVLYVAPVIFLAILALLYLELEERFPERVRCSSREQSMVVRLYRAIWTQPLFVKTPIGVITFIDIVVIVIVFVCAAWIWGKLLVPQFIAIDAAKPKKGIPKWALKWDKTSDMLGRALPFTIAVLFIPVARGSPILRLIDVPFEQAVKYHRWIGYLTVLLVFVHGATYGVYAGAIHKIELLIEWPYSGCNNLAGTISCVAAIIMGFTSIPYVRSRHFNTFFTMHHLYLIFFAFYVFHVDWNHVGQSMGPVILFFIDRFLRMVQSRRQVTGVSARILPSGLVELKIPRQPGFKYNTLSFLYLNIPGISRLQWHPFSTSSSPLDDDNEVSVHIKPLGDWTTVLHNNIAAKSVNDAKLSTTGCPFALKLQAEGPYGHETNYFLRYRNLILVAGGAGVTPYLAMIHDLLKRHQLQQEGLPTNVQLIWCVRRRSELATLQTIIPSHIYPGYGYQQSTGFALNIQAYVTGEAATGGQDEVPMIEMSRTKIIRNLGTIDSPQKGVISNHKGISTINSYQNLWMIALILASMTGFVLVSALFYNYVTAPKLQPKGQKYNMAMETLLHFVSLFVGIVICGGSVIFFWISTESSSRTASESSAGYGPESKIADLEGNEESTLLDSCIVTEGSRPQFQELFNEFAEKHEGEEVGVLVCGPESLQESVAAACRSRNFASLMKTPFHYHSVSFDL</sequence>
<evidence type="ECO:0000256" key="5">
    <source>
        <dbReference type="ARBA" id="ARBA00023136"/>
    </source>
</evidence>
<evidence type="ECO:0000256" key="4">
    <source>
        <dbReference type="ARBA" id="ARBA00023002"/>
    </source>
</evidence>
<feature type="transmembrane region" description="Helical" evidence="6">
    <location>
        <begin position="236"/>
        <end position="256"/>
    </location>
</feature>
<proteinExistence type="predicted"/>
<feature type="transmembrane region" description="Helical" evidence="6">
    <location>
        <begin position="37"/>
        <end position="57"/>
    </location>
</feature>
<evidence type="ECO:0000256" key="1">
    <source>
        <dbReference type="ARBA" id="ARBA00004141"/>
    </source>
</evidence>
<feature type="transmembrane region" description="Helical" evidence="6">
    <location>
        <begin position="276"/>
        <end position="296"/>
    </location>
</feature>
<dbReference type="Gene3D" id="3.40.50.80">
    <property type="entry name" value="Nucleotide-binding domain of ferredoxin-NADP reductase (FNR) module"/>
    <property type="match status" value="2"/>
</dbReference>
<protein>
    <recommendedName>
        <fullName evidence="7">FAD-binding FR-type domain-containing protein</fullName>
    </recommendedName>
</protein>
<dbReference type="SFLD" id="SFLDS00052">
    <property type="entry name" value="Ferric_Reductase_Domain"/>
    <property type="match status" value="1"/>
</dbReference>
<feature type="transmembrane region" description="Helical" evidence="6">
    <location>
        <begin position="326"/>
        <end position="343"/>
    </location>
</feature>
<dbReference type="PANTHER" id="PTHR11972">
    <property type="entry name" value="NADPH OXIDASE"/>
    <property type="match status" value="1"/>
</dbReference>
<dbReference type="EMBL" id="CM026422">
    <property type="protein sequence ID" value="KAG0586538.1"/>
    <property type="molecule type" value="Genomic_DNA"/>
</dbReference>
<dbReference type="SFLD" id="SFLDG01168">
    <property type="entry name" value="Ferric_reductase_subgroup_(FRE"/>
    <property type="match status" value="1"/>
</dbReference>
<evidence type="ECO:0000259" key="7">
    <source>
        <dbReference type="PROSITE" id="PS51384"/>
    </source>
</evidence>
<dbReference type="InterPro" id="IPR013112">
    <property type="entry name" value="FAD-bd_8"/>
</dbReference>
<keyword evidence="9" id="KW-1185">Reference proteome</keyword>
<keyword evidence="5 6" id="KW-0472">Membrane</keyword>
<dbReference type="Pfam" id="PF01794">
    <property type="entry name" value="Ferric_reduct"/>
    <property type="match status" value="1"/>
</dbReference>
<organism evidence="8 9">
    <name type="scientific">Ceratodon purpureus</name>
    <name type="common">Fire moss</name>
    <name type="synonym">Dicranum purpureum</name>
    <dbReference type="NCBI Taxonomy" id="3225"/>
    <lineage>
        <taxon>Eukaryota</taxon>
        <taxon>Viridiplantae</taxon>
        <taxon>Streptophyta</taxon>
        <taxon>Embryophyta</taxon>
        <taxon>Bryophyta</taxon>
        <taxon>Bryophytina</taxon>
        <taxon>Bryopsida</taxon>
        <taxon>Dicranidae</taxon>
        <taxon>Pseudoditrichales</taxon>
        <taxon>Ditrichaceae</taxon>
        <taxon>Ceratodon</taxon>
    </lineage>
</organism>
<dbReference type="InterPro" id="IPR039261">
    <property type="entry name" value="FNR_nucleotide-bd"/>
</dbReference>
<dbReference type="InterPro" id="IPR013130">
    <property type="entry name" value="Fe3_Rdtase_TM_dom"/>
</dbReference>
<feature type="domain" description="FAD-binding FR-type" evidence="7">
    <location>
        <begin position="347"/>
        <end position="462"/>
    </location>
</feature>
<dbReference type="AlphaFoldDB" id="A0A8T0IV35"/>
<evidence type="ECO:0000256" key="2">
    <source>
        <dbReference type="ARBA" id="ARBA00022692"/>
    </source>
</evidence>
<dbReference type="SUPFAM" id="SSF52343">
    <property type="entry name" value="Ferredoxin reductase-like, C-terminal NADP-linked domain"/>
    <property type="match status" value="1"/>
</dbReference>
<gene>
    <name evidence="8" type="ORF">KC19_2G098400</name>
</gene>
<feature type="transmembrane region" description="Helical" evidence="6">
    <location>
        <begin position="598"/>
        <end position="621"/>
    </location>
</feature>
<name>A0A8T0IV35_CERPU</name>
<dbReference type="GO" id="GO:0000293">
    <property type="term" value="F:ferric-chelate reductase activity"/>
    <property type="evidence" value="ECO:0007669"/>
    <property type="project" value="TreeGrafter"/>
</dbReference>
<dbReference type="GO" id="GO:0005886">
    <property type="term" value="C:plasma membrane"/>
    <property type="evidence" value="ECO:0007669"/>
    <property type="project" value="TreeGrafter"/>
</dbReference>
<dbReference type="Proteomes" id="UP000822688">
    <property type="component" value="Chromosome 2"/>
</dbReference>
<dbReference type="Pfam" id="PF08030">
    <property type="entry name" value="NAD_binding_6"/>
    <property type="match status" value="1"/>
</dbReference>
<comment type="caution">
    <text evidence="8">The sequence shown here is derived from an EMBL/GenBank/DDBJ whole genome shotgun (WGS) entry which is preliminary data.</text>
</comment>
<evidence type="ECO:0000313" key="9">
    <source>
        <dbReference type="Proteomes" id="UP000822688"/>
    </source>
</evidence>
<dbReference type="InterPro" id="IPR017938">
    <property type="entry name" value="Riboflavin_synthase-like_b-brl"/>
</dbReference>
<dbReference type="CDD" id="cd06186">
    <property type="entry name" value="NOX_Duox_like_FAD_NADP"/>
    <property type="match status" value="1"/>
</dbReference>
<keyword evidence="3 6" id="KW-1133">Transmembrane helix</keyword>
<evidence type="ECO:0000256" key="3">
    <source>
        <dbReference type="ARBA" id="ARBA00022989"/>
    </source>
</evidence>
<dbReference type="Pfam" id="PF08022">
    <property type="entry name" value="FAD_binding_8"/>
    <property type="match status" value="1"/>
</dbReference>
<dbReference type="SUPFAM" id="SSF63380">
    <property type="entry name" value="Riboflavin synthase domain-like"/>
    <property type="match status" value="1"/>
</dbReference>
<evidence type="ECO:0000256" key="6">
    <source>
        <dbReference type="SAM" id="Phobius"/>
    </source>
</evidence>
<feature type="transmembrane region" description="Helical" evidence="6">
    <location>
        <begin position="197"/>
        <end position="215"/>
    </location>
</feature>
<feature type="transmembrane region" description="Helical" evidence="6">
    <location>
        <begin position="86"/>
        <end position="104"/>
    </location>
</feature>
<accession>A0A8T0IV35</accession>
<reference evidence="8" key="1">
    <citation type="submission" date="2020-06" db="EMBL/GenBank/DDBJ databases">
        <title>WGS assembly of Ceratodon purpureus strain R40.</title>
        <authorList>
            <person name="Carey S.B."/>
            <person name="Jenkins J."/>
            <person name="Shu S."/>
            <person name="Lovell J.T."/>
            <person name="Sreedasyam A."/>
            <person name="Maumus F."/>
            <person name="Tiley G.P."/>
            <person name="Fernandez-Pozo N."/>
            <person name="Barry K."/>
            <person name="Chen C."/>
            <person name="Wang M."/>
            <person name="Lipzen A."/>
            <person name="Daum C."/>
            <person name="Saski C.A."/>
            <person name="Payton A.C."/>
            <person name="Mcbreen J.C."/>
            <person name="Conrad R.E."/>
            <person name="Kollar L.M."/>
            <person name="Olsson S."/>
            <person name="Huttunen S."/>
            <person name="Landis J.B."/>
            <person name="Wickett N.J."/>
            <person name="Johnson M.G."/>
            <person name="Rensing S.A."/>
            <person name="Grimwood J."/>
            <person name="Schmutz J."/>
            <person name="Mcdaniel S.F."/>
        </authorList>
    </citation>
    <scope>NUCLEOTIDE SEQUENCE</scope>
    <source>
        <strain evidence="8">R40</strain>
    </source>
</reference>
<dbReference type="InterPro" id="IPR050369">
    <property type="entry name" value="RBOH/FRE"/>
</dbReference>
<dbReference type="InterPro" id="IPR013121">
    <property type="entry name" value="Fe_red_NAD-bd_6"/>
</dbReference>